<evidence type="ECO:0000313" key="1">
    <source>
        <dbReference type="EMBL" id="PKG30248.1"/>
    </source>
</evidence>
<dbReference type="EMBL" id="PISD01000008">
    <property type="protein sequence ID" value="PKG30248.1"/>
    <property type="molecule type" value="Genomic_DNA"/>
</dbReference>
<accession>A0A2N0ZL78</accession>
<protein>
    <submittedName>
        <fullName evidence="1">EcsC family protein</fullName>
    </submittedName>
</protein>
<dbReference type="AlphaFoldDB" id="A0A2N0ZL78"/>
<gene>
    <name evidence="1" type="ORF">CWS20_04465</name>
</gene>
<dbReference type="Proteomes" id="UP000233343">
    <property type="component" value="Unassembled WGS sequence"/>
</dbReference>
<keyword evidence="2" id="KW-1185">Reference proteome</keyword>
<dbReference type="Pfam" id="PF12787">
    <property type="entry name" value="EcsC"/>
    <property type="match status" value="1"/>
</dbReference>
<evidence type="ECO:0000313" key="2">
    <source>
        <dbReference type="Proteomes" id="UP000233343"/>
    </source>
</evidence>
<name>A0A2N0ZL78_9BACI</name>
<dbReference type="PANTHER" id="PTHR41260">
    <property type="entry name" value="PROTEIN ECSC"/>
    <property type="match status" value="1"/>
</dbReference>
<organism evidence="1 2">
    <name type="scientific">Cytobacillus horneckiae</name>
    <dbReference type="NCBI Taxonomy" id="549687"/>
    <lineage>
        <taxon>Bacteria</taxon>
        <taxon>Bacillati</taxon>
        <taxon>Bacillota</taxon>
        <taxon>Bacilli</taxon>
        <taxon>Bacillales</taxon>
        <taxon>Bacillaceae</taxon>
        <taxon>Cytobacillus</taxon>
    </lineage>
</organism>
<dbReference type="PANTHER" id="PTHR41260:SF1">
    <property type="entry name" value="PROTEIN ECSC"/>
    <property type="match status" value="1"/>
</dbReference>
<dbReference type="RefSeq" id="WP_066199763.1">
    <property type="nucleotide sequence ID" value="NZ_JAFDQP010000002.1"/>
</dbReference>
<reference evidence="1 2" key="1">
    <citation type="journal article" date="2010" name="Int. J. Syst. Evol. Microbiol.">
        <title>Bacillus horneckiae sp. nov., isolated from a spacecraft-assembly clean room.</title>
        <authorList>
            <person name="Vaishampayan P."/>
            <person name="Probst A."/>
            <person name="Krishnamurthi S."/>
            <person name="Ghosh S."/>
            <person name="Osman S."/>
            <person name="McDowall A."/>
            <person name="Ruckmani A."/>
            <person name="Mayilraj S."/>
            <person name="Venkateswaran K."/>
        </authorList>
    </citation>
    <scope>NUCLEOTIDE SEQUENCE [LARGE SCALE GENOMIC DNA]</scope>
    <source>
        <strain evidence="2">1PO1SC</strain>
    </source>
</reference>
<comment type="caution">
    <text evidence="1">The sequence shown here is derived from an EMBL/GenBank/DDBJ whole genome shotgun (WGS) entry which is preliminary data.</text>
</comment>
<proteinExistence type="predicted"/>
<dbReference type="InterPro" id="IPR024787">
    <property type="entry name" value="EcsC"/>
</dbReference>
<sequence length="268" mass="30591">METIEVLQKKKEECERWEKDQSGLWFWEKIGRIPFKFLDKLTPAFIQKKVGVILDELGHYVQSGGQYLSSSRSLTSYYPKKNIQSFSDLNNLSIEEMDQAVSKLAANRKRFATIQGASTGAGGIFTLSIDVPVLLGTQLKTLQDIAICYGYDPNEKKERLFIVKILQFVSADIVGKETILKQLSRIDDADDAVKREVVSELQGWREVVLAYRDHIGWKKLFQIIPIAGFLFGAFINRSSVSDIAEAGMMFYRKRKIQERLSTYKSTLQ</sequence>